<sequence>MKKYASKGTNSFKTQLKSEATPERSLLSSDFKKTVLNKEKELIYMTNEICKACRIKDIKAVKKLADDEFYIEIFEKEFEEIDFHDLKGAQSEEQKVENLQIMIDFLGNAIYEMDLSHIEPLEIMNKNYDHIHRFVKLLYEWFTTQAGVDDSKPVSKMINMASMGTMPTVDTYENIKSQAEDHGEIIDFYKRGRSKFKNESSLKGTSKFRILSKDKCENTEIFQNIVSTSETPTIRSSLTTSVNTTVLGGAVEQEEERQNYEFLEMAQNNESSYEISVEKGIIRDQFQNYEKRFISPEMEFGKEDTFATIFKIVEESKRKPSKNTRVKSFSPVDKTKDSFGLYYDQQSPDSSVNRLRNKPMTYFSKKNLKHYEIRDTSSDNKLKKSLPIYDSSKAALSSSSSKGLLTTSIYSNNERKEIPVKKKSHLMKWTTSQIKYKSKKTNDSNMKSSHSKFSTNYSTKRPKSAKGTGIVGNPEYIYKYNYTKIPSKSKYPSSSQKRKDTSQQKKNNGTKEITSRQKQEYMPSSYRKSNISGTHKKYAKTSRGVKKSNISSSQLLEQGNNTSRTSKFASKDQMQSYNSIMTMLMSKEKDMYRTTNDVRAMKHKTSKESGYHLKSSNSSSNSKLFGSSSRKALEVHSYNPSKEVKNYKKSSVNLYTNKAGGRELEDYLKTTRSRGSRNYIPHNSNAHVVKTYH</sequence>
<feature type="region of interest" description="Disordered" evidence="1">
    <location>
        <begin position="604"/>
        <end position="625"/>
    </location>
</feature>
<protein>
    <recommendedName>
        <fullName evidence="2">DUF5745 domain-containing protein</fullName>
    </recommendedName>
</protein>
<dbReference type="EMBL" id="CAMPGE010027197">
    <property type="protein sequence ID" value="CAI2384848.1"/>
    <property type="molecule type" value="Genomic_DNA"/>
</dbReference>
<gene>
    <name evidence="3" type="ORF">ECRASSUSDP1_LOCUS26388</name>
</gene>
<dbReference type="InterPro" id="IPR044039">
    <property type="entry name" value="DUF5745"/>
</dbReference>
<feature type="compositionally biased region" description="Basic residues" evidence="1">
    <location>
        <begin position="534"/>
        <end position="546"/>
    </location>
</feature>
<name>A0AAD2D9W6_EUPCR</name>
<evidence type="ECO:0000256" key="1">
    <source>
        <dbReference type="SAM" id="MobiDB-lite"/>
    </source>
</evidence>
<dbReference type="Proteomes" id="UP001295684">
    <property type="component" value="Unassembled WGS sequence"/>
</dbReference>
<feature type="compositionally biased region" description="Low complexity" evidence="1">
    <location>
        <begin position="612"/>
        <end position="625"/>
    </location>
</feature>
<reference evidence="3" key="1">
    <citation type="submission" date="2023-07" db="EMBL/GenBank/DDBJ databases">
        <authorList>
            <consortium name="AG Swart"/>
            <person name="Singh M."/>
            <person name="Singh A."/>
            <person name="Seah K."/>
            <person name="Emmerich C."/>
        </authorList>
    </citation>
    <scope>NUCLEOTIDE SEQUENCE</scope>
    <source>
        <strain evidence="3">DP1</strain>
    </source>
</reference>
<dbReference type="AlphaFoldDB" id="A0AAD2D9W6"/>
<feature type="compositionally biased region" description="Polar residues" evidence="1">
    <location>
        <begin position="548"/>
        <end position="571"/>
    </location>
</feature>
<proteinExistence type="predicted"/>
<accession>A0AAD2D9W6</accession>
<feature type="domain" description="DUF5745" evidence="2">
    <location>
        <begin position="89"/>
        <end position="139"/>
    </location>
</feature>
<evidence type="ECO:0000313" key="4">
    <source>
        <dbReference type="Proteomes" id="UP001295684"/>
    </source>
</evidence>
<feature type="region of interest" description="Disordered" evidence="1">
    <location>
        <begin position="487"/>
        <end position="571"/>
    </location>
</feature>
<feature type="region of interest" description="Disordered" evidence="1">
    <location>
        <begin position="437"/>
        <end position="470"/>
    </location>
</feature>
<feature type="compositionally biased region" description="Polar residues" evidence="1">
    <location>
        <begin position="443"/>
        <end position="459"/>
    </location>
</feature>
<organism evidence="3 4">
    <name type="scientific">Euplotes crassus</name>
    <dbReference type="NCBI Taxonomy" id="5936"/>
    <lineage>
        <taxon>Eukaryota</taxon>
        <taxon>Sar</taxon>
        <taxon>Alveolata</taxon>
        <taxon>Ciliophora</taxon>
        <taxon>Intramacronucleata</taxon>
        <taxon>Spirotrichea</taxon>
        <taxon>Hypotrichia</taxon>
        <taxon>Euplotida</taxon>
        <taxon>Euplotidae</taxon>
        <taxon>Moneuplotes</taxon>
    </lineage>
</organism>
<keyword evidence="4" id="KW-1185">Reference proteome</keyword>
<feature type="region of interest" description="Disordered" evidence="1">
    <location>
        <begin position="674"/>
        <end position="693"/>
    </location>
</feature>
<comment type="caution">
    <text evidence="3">The sequence shown here is derived from an EMBL/GenBank/DDBJ whole genome shotgun (WGS) entry which is preliminary data.</text>
</comment>
<dbReference type="Pfam" id="PF19016">
    <property type="entry name" value="DUF5745"/>
    <property type="match status" value="1"/>
</dbReference>
<evidence type="ECO:0000313" key="3">
    <source>
        <dbReference type="EMBL" id="CAI2384848.1"/>
    </source>
</evidence>
<evidence type="ECO:0000259" key="2">
    <source>
        <dbReference type="Pfam" id="PF19016"/>
    </source>
</evidence>